<accession>A0A0L0P471</accession>
<name>A0A0L0P471_CANAR</name>
<dbReference type="Proteomes" id="UP000037122">
    <property type="component" value="Unassembled WGS sequence"/>
</dbReference>
<feature type="region of interest" description="Disordered" evidence="1">
    <location>
        <begin position="19"/>
        <end position="50"/>
    </location>
</feature>
<evidence type="ECO:0000313" key="3">
    <source>
        <dbReference type="Proteomes" id="UP000037122"/>
    </source>
</evidence>
<gene>
    <name evidence="2" type="ORF">QG37_02060</name>
</gene>
<evidence type="ECO:0000313" key="2">
    <source>
        <dbReference type="EMBL" id="KNE01173.1"/>
    </source>
</evidence>
<reference evidence="3" key="1">
    <citation type="journal article" date="2015" name="BMC Genomics">
        <title>Draft genome of a commonly misdiagnosed multidrug resistant pathogen Candida auris.</title>
        <authorList>
            <person name="Chatterjee S."/>
            <person name="Alampalli S.V."/>
            <person name="Nageshan R.K."/>
            <person name="Chettiar S.T."/>
            <person name="Joshi S."/>
            <person name="Tatu U.S."/>
        </authorList>
    </citation>
    <scope>NUCLEOTIDE SEQUENCE [LARGE SCALE GENOMIC DNA]</scope>
    <source>
        <strain evidence="3">6684</strain>
    </source>
</reference>
<proteinExistence type="predicted"/>
<dbReference type="EMBL" id="LGST01000016">
    <property type="protein sequence ID" value="KNE01173.1"/>
    <property type="molecule type" value="Genomic_DNA"/>
</dbReference>
<organism evidence="2 3">
    <name type="scientific">Candidozyma auris</name>
    <name type="common">Yeast</name>
    <name type="synonym">Candida auris</name>
    <dbReference type="NCBI Taxonomy" id="498019"/>
    <lineage>
        <taxon>Eukaryota</taxon>
        <taxon>Fungi</taxon>
        <taxon>Dikarya</taxon>
        <taxon>Ascomycota</taxon>
        <taxon>Saccharomycotina</taxon>
        <taxon>Pichiomycetes</taxon>
        <taxon>Metschnikowiaceae</taxon>
        <taxon>Candidozyma</taxon>
    </lineage>
</organism>
<comment type="caution">
    <text evidence="2">The sequence shown here is derived from an EMBL/GenBank/DDBJ whole genome shotgun (WGS) entry which is preliminary data.</text>
</comment>
<protein>
    <submittedName>
        <fullName evidence="2">Uncharacterized protein</fullName>
    </submittedName>
</protein>
<feature type="compositionally biased region" description="Basic and acidic residues" evidence="1">
    <location>
        <begin position="34"/>
        <end position="50"/>
    </location>
</feature>
<evidence type="ECO:0000256" key="1">
    <source>
        <dbReference type="SAM" id="MobiDB-lite"/>
    </source>
</evidence>
<sequence>MCQIGALAKCNVKQQVKRPEGVGKQNERNVVLDQGRKKFEKLKESEGSGG</sequence>
<dbReference type="VEuPathDB" id="FungiDB:QG37_02060"/>
<dbReference type="AlphaFoldDB" id="A0A0L0P471"/>